<dbReference type="InterPro" id="IPR033121">
    <property type="entry name" value="PEPTIDASE_A1"/>
</dbReference>
<evidence type="ECO:0000256" key="1">
    <source>
        <dbReference type="ARBA" id="ARBA00007447"/>
    </source>
</evidence>
<name>A0A0G4EMC2_VITBC</name>
<dbReference type="InParanoid" id="A0A0G4EMC2"/>
<feature type="domain" description="Peptidase A1" evidence="9">
    <location>
        <begin position="28"/>
        <end position="353"/>
    </location>
</feature>
<evidence type="ECO:0000256" key="3">
    <source>
        <dbReference type="ARBA" id="ARBA00022750"/>
    </source>
</evidence>
<evidence type="ECO:0000256" key="4">
    <source>
        <dbReference type="ARBA" id="ARBA00022801"/>
    </source>
</evidence>
<dbReference type="OrthoDB" id="771136at2759"/>
<keyword evidence="2 7" id="KW-0645">Protease</keyword>
<dbReference type="GO" id="GO:0004190">
    <property type="term" value="F:aspartic-type endopeptidase activity"/>
    <property type="evidence" value="ECO:0007669"/>
    <property type="project" value="UniProtKB-KW"/>
</dbReference>
<keyword evidence="8" id="KW-1133">Transmembrane helix</keyword>
<protein>
    <recommendedName>
        <fullName evidence="9">Peptidase A1 domain-containing protein</fullName>
    </recommendedName>
</protein>
<gene>
    <name evidence="10" type="ORF">Vbra_20519</name>
</gene>
<dbReference type="GO" id="GO:0016485">
    <property type="term" value="P:protein processing"/>
    <property type="evidence" value="ECO:0007669"/>
    <property type="project" value="UniProtKB-ARBA"/>
</dbReference>
<evidence type="ECO:0000256" key="2">
    <source>
        <dbReference type="ARBA" id="ARBA00022670"/>
    </source>
</evidence>
<evidence type="ECO:0000256" key="6">
    <source>
        <dbReference type="PIRSR" id="PIRSR601461-2"/>
    </source>
</evidence>
<feature type="transmembrane region" description="Helical" evidence="8">
    <location>
        <begin position="377"/>
        <end position="402"/>
    </location>
</feature>
<keyword evidence="6" id="KW-1015">Disulfide bond</keyword>
<dbReference type="PROSITE" id="PS00141">
    <property type="entry name" value="ASP_PROTEASE"/>
    <property type="match status" value="1"/>
</dbReference>
<accession>A0A0G4EMC2</accession>
<evidence type="ECO:0000256" key="7">
    <source>
        <dbReference type="RuleBase" id="RU000454"/>
    </source>
</evidence>
<keyword evidence="11" id="KW-1185">Reference proteome</keyword>
<keyword evidence="8" id="KW-0472">Membrane</keyword>
<dbReference type="PRINTS" id="PR00792">
    <property type="entry name" value="PEPSIN"/>
</dbReference>
<dbReference type="OMA" id="DMQYYGE"/>
<dbReference type="PANTHER" id="PTHR47966:SF51">
    <property type="entry name" value="BETA-SITE APP-CLEAVING ENZYME, ISOFORM A-RELATED"/>
    <property type="match status" value="1"/>
</dbReference>
<dbReference type="SUPFAM" id="SSF50630">
    <property type="entry name" value="Acid proteases"/>
    <property type="match status" value="1"/>
</dbReference>
<dbReference type="AlphaFoldDB" id="A0A0G4EMC2"/>
<dbReference type="EMBL" id="CDMY01000262">
    <property type="protein sequence ID" value="CEL98103.1"/>
    <property type="molecule type" value="Genomic_DNA"/>
</dbReference>
<reference evidence="10 11" key="1">
    <citation type="submission" date="2014-11" db="EMBL/GenBank/DDBJ databases">
        <authorList>
            <person name="Zhu J."/>
            <person name="Qi W."/>
            <person name="Song R."/>
        </authorList>
    </citation>
    <scope>NUCLEOTIDE SEQUENCE [LARGE SCALE GENOMIC DNA]</scope>
</reference>
<keyword evidence="4 7" id="KW-0378">Hydrolase</keyword>
<keyword evidence="3 7" id="KW-0064">Aspartyl protease</keyword>
<dbReference type="InterPro" id="IPR001969">
    <property type="entry name" value="Aspartic_peptidase_AS"/>
</dbReference>
<evidence type="ECO:0000256" key="8">
    <source>
        <dbReference type="SAM" id="Phobius"/>
    </source>
</evidence>
<evidence type="ECO:0000259" key="9">
    <source>
        <dbReference type="PROSITE" id="PS51767"/>
    </source>
</evidence>
<dbReference type="Proteomes" id="UP000041254">
    <property type="component" value="Unassembled WGS sequence"/>
</dbReference>
<evidence type="ECO:0000256" key="5">
    <source>
        <dbReference type="PIRSR" id="PIRSR601461-1"/>
    </source>
</evidence>
<dbReference type="PROSITE" id="PS51767">
    <property type="entry name" value="PEPTIDASE_A1"/>
    <property type="match status" value="1"/>
</dbReference>
<dbReference type="FunFam" id="2.40.70.10:FF:000115">
    <property type="entry name" value="Lysosomal aspartic protease"/>
    <property type="match status" value="1"/>
</dbReference>
<proteinExistence type="inferred from homology"/>
<feature type="disulfide bond" evidence="6">
    <location>
        <begin position="59"/>
        <end position="64"/>
    </location>
</feature>
<evidence type="ECO:0000313" key="10">
    <source>
        <dbReference type="EMBL" id="CEL98103.1"/>
    </source>
</evidence>
<dbReference type="InterPro" id="IPR001461">
    <property type="entry name" value="Aspartic_peptidase_A1"/>
</dbReference>
<dbReference type="VEuPathDB" id="CryptoDB:Vbra_20519"/>
<dbReference type="PhylomeDB" id="A0A0G4EMC2"/>
<dbReference type="Pfam" id="PF00026">
    <property type="entry name" value="Asp"/>
    <property type="match status" value="1"/>
</dbReference>
<keyword evidence="8" id="KW-0812">Transmembrane</keyword>
<dbReference type="Gene3D" id="2.40.70.10">
    <property type="entry name" value="Acid Proteases"/>
    <property type="match status" value="2"/>
</dbReference>
<dbReference type="STRING" id="1169540.A0A0G4EMC2"/>
<organism evidence="10 11">
    <name type="scientific">Vitrella brassicaformis (strain CCMP3155)</name>
    <dbReference type="NCBI Taxonomy" id="1169540"/>
    <lineage>
        <taxon>Eukaryota</taxon>
        <taxon>Sar</taxon>
        <taxon>Alveolata</taxon>
        <taxon>Colpodellida</taxon>
        <taxon>Vitrellaceae</taxon>
        <taxon>Vitrella</taxon>
    </lineage>
</organism>
<sequence>MRAGTADPSSETWKQSNQQLLNYHNAQYFGEIRVGTPGQRFIVVFDTGSSNLWVPSANCKEGGCTNHTKFDSSRSSSFSELSGGRESEMYIQYGTGSCVLHLATDHVQVGSLLVPNQSIGLAVAESREPFASMPFDGLVGLGFPDSDRNNRRRETLPIVDNMRRHRVLKRNLFGVYFSKDLDKAGAISFGSADRRFVDATKRPSWHPVINTDYWEIGMHKFLFGGREVEVCGPTAVCKVAVDTGSSLITGPFDFVLGLVSQLQLRTDCSNFDTLPRLTFVLKDVKGDPREFHLDPEDYVIEEYDEESGERRCAPGFMPMDIPAPRGPLFIFGDTFIRRYYSVFDRDHMAVAFIPANHNQSVPLSGGSAFSGASSGRLGVTIVLAVSAVALAVALVLATVYMYKDSMLFAAR</sequence>
<comment type="similarity">
    <text evidence="1 7">Belongs to the peptidase A1 family.</text>
</comment>
<dbReference type="PANTHER" id="PTHR47966">
    <property type="entry name" value="BETA-SITE APP-CLEAVING ENZYME, ISOFORM A-RELATED"/>
    <property type="match status" value="1"/>
</dbReference>
<evidence type="ECO:0000313" key="11">
    <source>
        <dbReference type="Proteomes" id="UP000041254"/>
    </source>
</evidence>
<dbReference type="InterPro" id="IPR021109">
    <property type="entry name" value="Peptidase_aspartic_dom_sf"/>
</dbReference>
<feature type="active site" evidence="5">
    <location>
        <position position="242"/>
    </location>
</feature>
<feature type="active site" evidence="5">
    <location>
        <position position="46"/>
    </location>
</feature>